<evidence type="ECO:0000256" key="4">
    <source>
        <dbReference type="ARBA" id="ARBA00022984"/>
    </source>
</evidence>
<dbReference type="InterPro" id="IPR005490">
    <property type="entry name" value="LD_TPept_cat_dom"/>
</dbReference>
<keyword evidence="2" id="KW-0808">Transferase</keyword>
<evidence type="ECO:0000313" key="9">
    <source>
        <dbReference type="EMBL" id="KFI52516.1"/>
    </source>
</evidence>
<evidence type="ECO:0000313" key="10">
    <source>
        <dbReference type="Proteomes" id="UP000029072"/>
    </source>
</evidence>
<dbReference type="GO" id="GO:0008360">
    <property type="term" value="P:regulation of cell shape"/>
    <property type="evidence" value="ECO:0007669"/>
    <property type="project" value="UniProtKB-UniRule"/>
</dbReference>
<evidence type="ECO:0000256" key="5">
    <source>
        <dbReference type="ARBA" id="ARBA00023316"/>
    </source>
</evidence>
<name>A0A087A166_9BIFI</name>
<evidence type="ECO:0000256" key="3">
    <source>
        <dbReference type="ARBA" id="ARBA00022960"/>
    </source>
</evidence>
<keyword evidence="7" id="KW-1133">Transmembrane helix</keyword>
<keyword evidence="3 6" id="KW-0133">Cell shape</keyword>
<dbReference type="CDD" id="cd16913">
    <property type="entry name" value="YkuD_like"/>
    <property type="match status" value="1"/>
</dbReference>
<gene>
    <name evidence="9" type="ORF">BCAL_1849</name>
</gene>
<dbReference type="InterPro" id="IPR050979">
    <property type="entry name" value="LD-transpeptidase"/>
</dbReference>
<dbReference type="UniPathway" id="UPA00219"/>
<feature type="active site" description="Proton donor/acceptor" evidence="6">
    <location>
        <position position="189"/>
    </location>
</feature>
<dbReference type="Proteomes" id="UP000029072">
    <property type="component" value="Unassembled WGS sequence"/>
</dbReference>
<comment type="pathway">
    <text evidence="1 6">Cell wall biogenesis; peptidoglycan biosynthesis.</text>
</comment>
<keyword evidence="5 6" id="KW-0961">Cell wall biogenesis/degradation</keyword>
<keyword evidence="7" id="KW-0472">Membrane</keyword>
<dbReference type="GO" id="GO:0005576">
    <property type="term" value="C:extracellular region"/>
    <property type="evidence" value="ECO:0007669"/>
    <property type="project" value="TreeGrafter"/>
</dbReference>
<dbReference type="GO" id="GO:0071972">
    <property type="term" value="F:peptidoglycan L,D-transpeptidase activity"/>
    <property type="evidence" value="ECO:0007669"/>
    <property type="project" value="TreeGrafter"/>
</dbReference>
<dbReference type="GO" id="GO:0071555">
    <property type="term" value="P:cell wall organization"/>
    <property type="evidence" value="ECO:0007669"/>
    <property type="project" value="UniProtKB-UniRule"/>
</dbReference>
<feature type="domain" description="L,D-TPase catalytic" evidence="8">
    <location>
        <begin position="120"/>
        <end position="240"/>
    </location>
</feature>
<dbReference type="OrthoDB" id="5242394at2"/>
<evidence type="ECO:0000256" key="7">
    <source>
        <dbReference type="SAM" id="Phobius"/>
    </source>
</evidence>
<protein>
    <submittedName>
        <fullName evidence="9">ErfK/YbiS/YcfS/YnhG family protein</fullName>
    </submittedName>
</protein>
<dbReference type="SUPFAM" id="SSF141523">
    <property type="entry name" value="L,D-transpeptidase catalytic domain-like"/>
    <property type="match status" value="1"/>
</dbReference>
<dbReference type="InterPro" id="IPR038063">
    <property type="entry name" value="Transpep_catalytic_dom"/>
</dbReference>
<evidence type="ECO:0000256" key="6">
    <source>
        <dbReference type="PROSITE-ProRule" id="PRU01373"/>
    </source>
</evidence>
<organism evidence="9 10">
    <name type="scientific">Bifidobacterium callitrichos DSM 23973</name>
    <dbReference type="NCBI Taxonomy" id="1437609"/>
    <lineage>
        <taxon>Bacteria</taxon>
        <taxon>Bacillati</taxon>
        <taxon>Actinomycetota</taxon>
        <taxon>Actinomycetes</taxon>
        <taxon>Bifidobacteriales</taxon>
        <taxon>Bifidobacteriaceae</taxon>
        <taxon>Bifidobacterium</taxon>
    </lineage>
</organism>
<dbReference type="PANTHER" id="PTHR30582">
    <property type="entry name" value="L,D-TRANSPEPTIDASE"/>
    <property type="match status" value="1"/>
</dbReference>
<dbReference type="PROSITE" id="PS52029">
    <property type="entry name" value="LD_TPASE"/>
    <property type="match status" value="1"/>
</dbReference>
<reference evidence="9 10" key="1">
    <citation type="submission" date="2014-03" db="EMBL/GenBank/DDBJ databases">
        <title>Genomics of Bifidobacteria.</title>
        <authorList>
            <person name="Ventura M."/>
            <person name="Milani C."/>
            <person name="Lugli G.A."/>
        </authorList>
    </citation>
    <scope>NUCLEOTIDE SEQUENCE [LARGE SCALE GENOMIC DNA]</scope>
    <source>
        <strain evidence="9 10">DSM 23973</strain>
    </source>
</reference>
<dbReference type="Gene3D" id="2.40.440.10">
    <property type="entry name" value="L,D-transpeptidase catalytic domain-like"/>
    <property type="match status" value="1"/>
</dbReference>
<sequence length="240" mass="25949">MDRESEYVGRHRSHTDIILIAQIAVCAVLAVVLCLTGLMWHARSVEADRASVVASASVAEVETAADRTVGADTADTAKKSEKSAALARGKVPAVNQELARARWTNPTGGAQPDLSHYRNLSIDVSLAKQRVYIKSDGATIYSMIVSTGMNDTTPHGSFTIGVRGDHFYNPEERMGADYWVRITGPYLFHSVPTNENAGEYLADEGDKLGRPASHGCVRLSIADAKWFYDQIPSGTPVTIA</sequence>
<evidence type="ECO:0000256" key="2">
    <source>
        <dbReference type="ARBA" id="ARBA00022679"/>
    </source>
</evidence>
<dbReference type="AlphaFoldDB" id="A0A087A166"/>
<dbReference type="eggNOG" id="COG1376">
    <property type="taxonomic scope" value="Bacteria"/>
</dbReference>
<comment type="caution">
    <text evidence="9">The sequence shown here is derived from an EMBL/GenBank/DDBJ whole genome shotgun (WGS) entry which is preliminary data.</text>
</comment>
<proteinExistence type="predicted"/>
<evidence type="ECO:0000256" key="1">
    <source>
        <dbReference type="ARBA" id="ARBA00004752"/>
    </source>
</evidence>
<feature type="transmembrane region" description="Helical" evidence="7">
    <location>
        <begin position="17"/>
        <end position="40"/>
    </location>
</feature>
<feature type="active site" description="Nucleophile" evidence="6">
    <location>
        <position position="216"/>
    </location>
</feature>
<dbReference type="STRING" id="1437609.BCAL_1849"/>
<dbReference type="GO" id="GO:0018104">
    <property type="term" value="P:peptidoglycan-protein cross-linking"/>
    <property type="evidence" value="ECO:0007669"/>
    <property type="project" value="TreeGrafter"/>
</dbReference>
<keyword evidence="4 6" id="KW-0573">Peptidoglycan synthesis</keyword>
<keyword evidence="7" id="KW-0812">Transmembrane</keyword>
<evidence type="ECO:0000259" key="8">
    <source>
        <dbReference type="PROSITE" id="PS52029"/>
    </source>
</evidence>
<dbReference type="GO" id="GO:0016740">
    <property type="term" value="F:transferase activity"/>
    <property type="evidence" value="ECO:0007669"/>
    <property type="project" value="UniProtKB-KW"/>
</dbReference>
<dbReference type="EMBL" id="JGYS01000016">
    <property type="protein sequence ID" value="KFI52516.1"/>
    <property type="molecule type" value="Genomic_DNA"/>
</dbReference>
<dbReference type="Pfam" id="PF03734">
    <property type="entry name" value="YkuD"/>
    <property type="match status" value="1"/>
</dbReference>
<accession>A0A087A166</accession>
<dbReference type="PANTHER" id="PTHR30582:SF2">
    <property type="entry name" value="L,D-TRANSPEPTIDASE YCIB-RELATED"/>
    <property type="match status" value="1"/>
</dbReference>